<sequence>MRKVLHPFYKHPLTQADLTVKVNKEDDINIIDGVLQSDNKDQFSIINGVPDLTWPKSLATIDKETRQTYEKLATEYDKFANIPFETFKTSELELREVITSRLNINEDAVVLEVGAGDGRGSEVIAKKLGPKGMLFTQELSPAFLAKAIERLKPYERQTTIEYSVANAIYLPFNDNVFDAAHHFGGISTFSDVRRCLKELARVVKPGGKIIVGDESMGPWLRETEFGKIMMNSNPLFHFNLPLELIPVEARKVKVEWVMMGAFFLLEFEVGEGEPEANYFVPIPSQRGGNHWVRYYGQLEGVTDETKKLAYEAQKKSGKSMHEWLDEVVSNAARNKLNE</sequence>
<dbReference type="PANTHER" id="PTHR44068">
    <property type="entry name" value="ZGC:194242"/>
    <property type="match status" value="1"/>
</dbReference>
<dbReference type="InterPro" id="IPR029063">
    <property type="entry name" value="SAM-dependent_MTases_sf"/>
</dbReference>
<accession>A0AA49GLC2</accession>
<dbReference type="SUPFAM" id="SSF53335">
    <property type="entry name" value="S-adenosyl-L-methionine-dependent methyltransferases"/>
    <property type="match status" value="1"/>
</dbReference>
<dbReference type="GO" id="GO:0008168">
    <property type="term" value="F:methyltransferase activity"/>
    <property type="evidence" value="ECO:0007669"/>
    <property type="project" value="UniProtKB-KW"/>
</dbReference>
<dbReference type="PANTHER" id="PTHR44068:SF11">
    <property type="entry name" value="GERANYL DIPHOSPHATE 2-C-METHYLTRANSFERASE"/>
    <property type="match status" value="1"/>
</dbReference>
<proteinExistence type="predicted"/>
<dbReference type="Gene3D" id="3.40.50.150">
    <property type="entry name" value="Vaccinia Virus protein VP39"/>
    <property type="match status" value="1"/>
</dbReference>
<organism evidence="1">
    <name type="scientific">Roseihalotalea indica</name>
    <dbReference type="NCBI Taxonomy" id="2867963"/>
    <lineage>
        <taxon>Bacteria</taxon>
        <taxon>Pseudomonadati</taxon>
        <taxon>Bacteroidota</taxon>
        <taxon>Cytophagia</taxon>
        <taxon>Cytophagales</taxon>
        <taxon>Catalimonadaceae</taxon>
        <taxon>Roseihalotalea</taxon>
    </lineage>
</organism>
<reference evidence="1" key="1">
    <citation type="journal article" date="2023" name="Comput. Struct. Biotechnol. J.">
        <title>Discovery of a novel marine Bacteroidetes with a rich repertoire of carbohydrate-active enzymes.</title>
        <authorList>
            <person name="Chen B."/>
            <person name="Liu G."/>
            <person name="Chen Q."/>
            <person name="Wang H."/>
            <person name="Liu L."/>
            <person name="Tang K."/>
        </authorList>
    </citation>
    <scope>NUCLEOTIDE SEQUENCE</scope>
    <source>
        <strain evidence="1">TK19036</strain>
    </source>
</reference>
<gene>
    <name evidence="1" type="ORF">K4G66_31935</name>
</gene>
<dbReference type="CDD" id="cd02440">
    <property type="entry name" value="AdoMet_MTases"/>
    <property type="match status" value="1"/>
</dbReference>
<dbReference type="EMBL" id="CP120682">
    <property type="protein sequence ID" value="WKN36980.1"/>
    <property type="molecule type" value="Genomic_DNA"/>
</dbReference>
<dbReference type="GO" id="GO:0032259">
    <property type="term" value="P:methylation"/>
    <property type="evidence" value="ECO:0007669"/>
    <property type="project" value="UniProtKB-KW"/>
</dbReference>
<keyword evidence="1" id="KW-0489">Methyltransferase</keyword>
<dbReference type="Pfam" id="PF01209">
    <property type="entry name" value="Ubie_methyltran"/>
    <property type="match status" value="1"/>
</dbReference>
<reference evidence="1" key="2">
    <citation type="journal article" date="2024" name="Antonie Van Leeuwenhoek">
        <title>Roseihalotalea indica gen. nov., sp. nov., a halophilic Bacteroidetes from mesopelagic Southwest Indian Ocean with higher carbohydrate metabolic potential.</title>
        <authorList>
            <person name="Chen B."/>
            <person name="Zhang M."/>
            <person name="Lin D."/>
            <person name="Ye J."/>
            <person name="Tang K."/>
        </authorList>
    </citation>
    <scope>NUCLEOTIDE SEQUENCE</scope>
    <source>
        <strain evidence="1">TK19036</strain>
    </source>
</reference>
<dbReference type="AlphaFoldDB" id="A0AA49GLC2"/>
<dbReference type="InterPro" id="IPR050447">
    <property type="entry name" value="Erg6_SMT_methyltransf"/>
</dbReference>
<evidence type="ECO:0000313" key="1">
    <source>
        <dbReference type="EMBL" id="WKN36980.1"/>
    </source>
</evidence>
<protein>
    <submittedName>
        <fullName evidence="1">Class I SAM-dependent methyltransferase</fullName>
    </submittedName>
</protein>
<name>A0AA49GLC2_9BACT</name>
<keyword evidence="1" id="KW-0808">Transferase</keyword>